<gene>
    <name evidence="2" type="ORF">KK083_22590</name>
</gene>
<dbReference type="RefSeq" id="WP_254167807.1">
    <property type="nucleotide sequence ID" value="NZ_JAHESF010000028.1"/>
</dbReference>
<comment type="caution">
    <text evidence="2">The sequence shown here is derived from an EMBL/GenBank/DDBJ whole genome shotgun (WGS) entry which is preliminary data.</text>
</comment>
<keyword evidence="1" id="KW-0732">Signal</keyword>
<proteinExistence type="predicted"/>
<feature type="signal peptide" evidence="1">
    <location>
        <begin position="1"/>
        <end position="23"/>
    </location>
</feature>
<evidence type="ECO:0000313" key="3">
    <source>
        <dbReference type="Proteomes" id="UP001319200"/>
    </source>
</evidence>
<dbReference type="EMBL" id="JAHESF010000028">
    <property type="protein sequence ID" value="MBT1699693.1"/>
    <property type="molecule type" value="Genomic_DNA"/>
</dbReference>
<evidence type="ECO:0000313" key="2">
    <source>
        <dbReference type="EMBL" id="MBT1699693.1"/>
    </source>
</evidence>
<sequence length="95" mass="10882">MKIFTRLMLLAVVAMSGFTPVQGDNVEFICMKMHKASNTCYFNFKVDGGKYRYTDIGCKNTKKKNEIIQQAKEGQLALQKDWKIECPEVKEQPGQ</sequence>
<evidence type="ECO:0008006" key="4">
    <source>
        <dbReference type="Google" id="ProtNLM"/>
    </source>
</evidence>
<evidence type="ECO:0000256" key="1">
    <source>
        <dbReference type="SAM" id="SignalP"/>
    </source>
</evidence>
<feature type="chain" id="PRO_5042821180" description="DUF1496 domain-containing protein" evidence="1">
    <location>
        <begin position="24"/>
        <end position="95"/>
    </location>
</feature>
<protein>
    <recommendedName>
        <fullName evidence="4">DUF1496 domain-containing protein</fullName>
    </recommendedName>
</protein>
<name>A0AAP2DNP7_9BACT</name>
<reference evidence="2 3" key="1">
    <citation type="submission" date="2021-05" db="EMBL/GenBank/DDBJ databases">
        <title>A Polyphasic approach of four new species of the genus Ohtaekwangia: Ohtaekwangia histidinii sp. nov., Ohtaekwangia cretensis sp. nov., Ohtaekwangia indiensis sp. nov., Ohtaekwangia reichenbachii sp. nov. from diverse environment.</title>
        <authorList>
            <person name="Octaviana S."/>
        </authorList>
    </citation>
    <scope>NUCLEOTIDE SEQUENCE [LARGE SCALE GENOMIC DNA]</scope>
    <source>
        <strain evidence="2 3">PWU4</strain>
    </source>
</reference>
<organism evidence="2 3">
    <name type="scientific">Chryseosolibacter histidini</name>
    <dbReference type="NCBI Taxonomy" id="2782349"/>
    <lineage>
        <taxon>Bacteria</taxon>
        <taxon>Pseudomonadati</taxon>
        <taxon>Bacteroidota</taxon>
        <taxon>Cytophagia</taxon>
        <taxon>Cytophagales</taxon>
        <taxon>Chryseotaleaceae</taxon>
        <taxon>Chryseosolibacter</taxon>
    </lineage>
</organism>
<dbReference type="AlphaFoldDB" id="A0AAP2DNP7"/>
<accession>A0AAP2DNP7</accession>
<keyword evidence="3" id="KW-1185">Reference proteome</keyword>
<dbReference type="Proteomes" id="UP001319200">
    <property type="component" value="Unassembled WGS sequence"/>
</dbReference>